<dbReference type="OrthoDB" id="5030973at2759"/>
<dbReference type="KEGG" id="ptkz:JDV02_002174"/>
<dbReference type="EMBL" id="CP086355">
    <property type="protein sequence ID" value="UNI15663.1"/>
    <property type="molecule type" value="Genomic_DNA"/>
</dbReference>
<keyword evidence="2" id="KW-1185">Reference proteome</keyword>
<dbReference type="GeneID" id="72064135"/>
<proteinExistence type="predicted"/>
<reference evidence="1" key="1">
    <citation type="submission" date="2021-11" db="EMBL/GenBank/DDBJ databases">
        <title>Purpureocillium_takamizusanense_genome.</title>
        <authorList>
            <person name="Nguyen N.-H."/>
        </authorList>
    </citation>
    <scope>NUCLEOTIDE SEQUENCE</scope>
    <source>
        <strain evidence="1">PT3</strain>
    </source>
</reference>
<evidence type="ECO:0000313" key="1">
    <source>
        <dbReference type="EMBL" id="UNI15663.1"/>
    </source>
</evidence>
<sequence length="315" mass="35363">MDNDSEIHGDLRIDMNTDPSSELSRTIDLEVDYSDLTLGKTNKGPREVSAEKRRVFLEQTRKWRVSVDVQRLRHGLYRNQAASLVGFRFNFSSPDIKSRIISLQVRFSLVPAKQGEQFPQVRILAPHEINTDAVDAHLSTNEARKMGVSIEQPGFGVPLLQGGAWRETAKTVDYLHTFQQQLEGDLFTSEDAKDAGLEDDNCVEWKVLENELSKRGVPSMLRTAVVFTRPAPIVHGLLEVQVRTSSDSPLGTLFCGAAWSRSSPLILRQQTTVGSPLPCESRDFSELTDEDFGRLIGYDPLTPEITVTYRPDEDM</sequence>
<protein>
    <submittedName>
        <fullName evidence="1">Uncharacterized protein</fullName>
    </submittedName>
</protein>
<dbReference type="AlphaFoldDB" id="A0A9Q8V7G0"/>
<evidence type="ECO:0000313" key="2">
    <source>
        <dbReference type="Proteomes" id="UP000829364"/>
    </source>
</evidence>
<gene>
    <name evidence="1" type="ORF">JDV02_002174</name>
</gene>
<organism evidence="1 2">
    <name type="scientific">Purpureocillium takamizusanense</name>
    <dbReference type="NCBI Taxonomy" id="2060973"/>
    <lineage>
        <taxon>Eukaryota</taxon>
        <taxon>Fungi</taxon>
        <taxon>Dikarya</taxon>
        <taxon>Ascomycota</taxon>
        <taxon>Pezizomycotina</taxon>
        <taxon>Sordariomycetes</taxon>
        <taxon>Hypocreomycetidae</taxon>
        <taxon>Hypocreales</taxon>
        <taxon>Ophiocordycipitaceae</taxon>
        <taxon>Purpureocillium</taxon>
    </lineage>
</organism>
<accession>A0A9Q8V7G0</accession>
<name>A0A9Q8V7G0_9HYPO</name>
<dbReference type="RefSeq" id="XP_047839144.1">
    <property type="nucleotide sequence ID" value="XM_047983174.1"/>
</dbReference>
<dbReference type="Proteomes" id="UP000829364">
    <property type="component" value="Chromosome 2"/>
</dbReference>